<organism evidence="2 3">
    <name type="scientific">Saccharibacillus brassicae</name>
    <dbReference type="NCBI Taxonomy" id="2583377"/>
    <lineage>
        <taxon>Bacteria</taxon>
        <taxon>Bacillati</taxon>
        <taxon>Bacillota</taxon>
        <taxon>Bacilli</taxon>
        <taxon>Bacillales</taxon>
        <taxon>Paenibacillaceae</taxon>
        <taxon>Saccharibacillus</taxon>
    </lineage>
</organism>
<evidence type="ECO:0008006" key="4">
    <source>
        <dbReference type="Google" id="ProtNLM"/>
    </source>
</evidence>
<reference evidence="2 3" key="1">
    <citation type="submission" date="2019-06" db="EMBL/GenBank/DDBJ databases">
        <title>Saccharibacillus brassicae sp. nov., an endophytic bacterium isolated from Chinese cabbage seeds (Brassica pekinensis).</title>
        <authorList>
            <person name="Jiang L."/>
            <person name="Lee J."/>
            <person name="Kim S.W."/>
        </authorList>
    </citation>
    <scope>NUCLEOTIDE SEQUENCE [LARGE SCALE GENOMIC DNA]</scope>
    <source>
        <strain evidence="3">KCTC 43072 / ATSA2</strain>
    </source>
</reference>
<protein>
    <recommendedName>
        <fullName evidence="4">DUF885 domain-containing protein</fullName>
    </recommendedName>
</protein>
<feature type="signal peptide" evidence="1">
    <location>
        <begin position="1"/>
        <end position="30"/>
    </location>
</feature>
<feature type="chain" id="PRO_5021343418" description="DUF885 domain-containing protein" evidence="1">
    <location>
        <begin position="31"/>
        <end position="359"/>
    </location>
</feature>
<name>A0A4Y6V0Q7_SACBS</name>
<dbReference type="EMBL" id="CP041217">
    <property type="protein sequence ID" value="QDH23583.1"/>
    <property type="molecule type" value="Genomic_DNA"/>
</dbReference>
<gene>
    <name evidence="2" type="ORF">FFV09_23570</name>
</gene>
<evidence type="ECO:0000313" key="2">
    <source>
        <dbReference type="EMBL" id="QDH23583.1"/>
    </source>
</evidence>
<proteinExistence type="predicted"/>
<keyword evidence="3" id="KW-1185">Reference proteome</keyword>
<dbReference type="RefSeq" id="WP_141450213.1">
    <property type="nucleotide sequence ID" value="NZ_CP041217.1"/>
</dbReference>
<evidence type="ECO:0000313" key="3">
    <source>
        <dbReference type="Proteomes" id="UP000316968"/>
    </source>
</evidence>
<keyword evidence="1" id="KW-0732">Signal</keyword>
<dbReference type="KEGG" id="saca:FFV09_23570"/>
<sequence length="359" mass="39427">MAFFDRRTFARLPLSALAALLLFGSVPALAQQPADLTSASVSPSPVSGVRPPSGIGLQDEDRVRLLREARALYAFNEFPDRPSDYDQFYESFKMAGFAAFRAAFDPASKREELTAAAQSVHDFPQYELYAGVYNVPVDTILFEQELQLRLYEEFGSEPGQRTEADAERFMQHIALMRDQLYPLVSRDYWNPDVWPIFWTYLNVKADFEDLRSGRADLFAQTFRYRTDVLNRTVDGRLSPAQTAGFDAAVRELETRLATFGAPEAIEAALAGVRAAYASLPASGTPAAGLSADLAAARALLDLPRGIRSGQYPASAFGALRRAINEAQRALEQGGPDARLAQARSALASAVSAFRAKQKP</sequence>
<dbReference type="OrthoDB" id="2677999at2"/>
<dbReference type="AlphaFoldDB" id="A0A4Y6V0Q7"/>
<dbReference type="Proteomes" id="UP000316968">
    <property type="component" value="Chromosome"/>
</dbReference>
<evidence type="ECO:0000256" key="1">
    <source>
        <dbReference type="SAM" id="SignalP"/>
    </source>
</evidence>
<accession>A0A4Y6V0Q7</accession>